<accession>A0A4Q1JVM0</accession>
<proteinExistence type="predicted"/>
<protein>
    <submittedName>
        <fullName evidence="1">Uncharacterized protein</fullName>
    </submittedName>
</protein>
<keyword evidence="2" id="KW-1185">Reference proteome</keyword>
<gene>
    <name evidence="1" type="ORF">EPA99_09705</name>
</gene>
<reference evidence="1 2" key="1">
    <citation type="submission" date="2019-01" db="EMBL/GenBank/DDBJ databases">
        <title>Pseudoxanthomonas composti sp. nov., isolated from compost.</title>
        <authorList>
            <person name="Yang G."/>
        </authorList>
    </citation>
    <scope>NUCLEOTIDE SEQUENCE [LARGE SCALE GENOMIC DNA]</scope>
    <source>
        <strain evidence="1 2">GSS15</strain>
    </source>
</reference>
<name>A0A4Q1JVM0_9GAMM</name>
<dbReference type="RefSeq" id="WP_129471014.1">
    <property type="nucleotide sequence ID" value="NZ_SAWZ01000004.1"/>
</dbReference>
<dbReference type="Proteomes" id="UP000289784">
    <property type="component" value="Unassembled WGS sequence"/>
</dbReference>
<dbReference type="EMBL" id="SAWZ01000004">
    <property type="protein sequence ID" value="RXR06103.1"/>
    <property type="molecule type" value="Genomic_DNA"/>
</dbReference>
<sequence length="120" mass="13557">MIISFEGPTFFAQADEDQFFRWIGSLPECQTIRGIGTTVHLTLSSPGQSETVRQLLVIFRRWHVDIAPLLLLRSPETDGFVLWDTALGDPSTTEPWQSIQSQPALRADLIKILAFCRARN</sequence>
<evidence type="ECO:0000313" key="1">
    <source>
        <dbReference type="EMBL" id="RXR06103.1"/>
    </source>
</evidence>
<dbReference type="AlphaFoldDB" id="A0A4Q1JVM0"/>
<dbReference type="OrthoDB" id="6228409at2"/>
<organism evidence="1 2">
    <name type="scientific">Pseudoxanthomonas composti</name>
    <dbReference type="NCBI Taxonomy" id="2137479"/>
    <lineage>
        <taxon>Bacteria</taxon>
        <taxon>Pseudomonadati</taxon>
        <taxon>Pseudomonadota</taxon>
        <taxon>Gammaproteobacteria</taxon>
        <taxon>Lysobacterales</taxon>
        <taxon>Lysobacteraceae</taxon>
        <taxon>Pseudoxanthomonas</taxon>
    </lineage>
</organism>
<comment type="caution">
    <text evidence="1">The sequence shown here is derived from an EMBL/GenBank/DDBJ whole genome shotgun (WGS) entry which is preliminary data.</text>
</comment>
<evidence type="ECO:0000313" key="2">
    <source>
        <dbReference type="Proteomes" id="UP000289784"/>
    </source>
</evidence>